<keyword evidence="1" id="KW-0812">Transmembrane</keyword>
<feature type="transmembrane region" description="Helical" evidence="1">
    <location>
        <begin position="6"/>
        <end position="22"/>
    </location>
</feature>
<reference evidence="2 3" key="1">
    <citation type="submission" date="2019-04" db="EMBL/GenBank/DDBJ databases">
        <title>Bacillus caeni sp. nov., a bacterium isolated from mangrove sediment.</title>
        <authorList>
            <person name="Huang H."/>
            <person name="Mo K."/>
            <person name="Hu Y."/>
        </authorList>
    </citation>
    <scope>NUCLEOTIDE SEQUENCE [LARGE SCALE GENOMIC DNA]</scope>
    <source>
        <strain evidence="2 3">HB172195</strain>
    </source>
</reference>
<protein>
    <submittedName>
        <fullName evidence="2">Uncharacterized protein</fullName>
    </submittedName>
</protein>
<feature type="transmembrane region" description="Helical" evidence="1">
    <location>
        <begin position="55"/>
        <end position="83"/>
    </location>
</feature>
<evidence type="ECO:0000313" key="3">
    <source>
        <dbReference type="Proteomes" id="UP000308230"/>
    </source>
</evidence>
<keyword evidence="3" id="KW-1185">Reference proteome</keyword>
<organism evidence="2 3">
    <name type="scientific">Exobacillus caeni</name>
    <dbReference type="NCBI Taxonomy" id="2574798"/>
    <lineage>
        <taxon>Bacteria</taxon>
        <taxon>Bacillati</taxon>
        <taxon>Bacillota</taxon>
        <taxon>Bacilli</taxon>
        <taxon>Bacillales</taxon>
        <taxon>Guptibacillaceae</taxon>
        <taxon>Exobacillus</taxon>
    </lineage>
</organism>
<dbReference type="RefSeq" id="WP_138128672.1">
    <property type="nucleotide sequence ID" value="NZ_SWLG01000019.1"/>
</dbReference>
<evidence type="ECO:0000256" key="1">
    <source>
        <dbReference type="SAM" id="Phobius"/>
    </source>
</evidence>
<name>A0A5R9F726_9BACL</name>
<keyword evidence="1" id="KW-1133">Transmembrane helix</keyword>
<keyword evidence="1" id="KW-0472">Membrane</keyword>
<dbReference type="EMBL" id="SWLG01000019">
    <property type="protein sequence ID" value="TLS35585.1"/>
    <property type="molecule type" value="Genomic_DNA"/>
</dbReference>
<evidence type="ECO:0000313" key="2">
    <source>
        <dbReference type="EMBL" id="TLS35585.1"/>
    </source>
</evidence>
<comment type="caution">
    <text evidence="2">The sequence shown here is derived from an EMBL/GenBank/DDBJ whole genome shotgun (WGS) entry which is preliminary data.</text>
</comment>
<proteinExistence type="predicted"/>
<sequence length="86" mass="9714">MELSFGLILNIIIAIYLFVDAKKRDRSPILWGILGLLFGLLPLGIYLIITGRKLWGWILVIISILYFIFAVIAGIFGILFSLFQGQ</sequence>
<gene>
    <name evidence="2" type="ORF">FCL54_19700</name>
</gene>
<accession>A0A5R9F726</accession>
<dbReference type="Proteomes" id="UP000308230">
    <property type="component" value="Unassembled WGS sequence"/>
</dbReference>
<feature type="transmembrane region" description="Helical" evidence="1">
    <location>
        <begin position="29"/>
        <end position="49"/>
    </location>
</feature>
<dbReference type="AlphaFoldDB" id="A0A5R9F726"/>